<feature type="compositionally biased region" description="Basic and acidic residues" evidence="1">
    <location>
        <begin position="712"/>
        <end position="721"/>
    </location>
</feature>
<keyword evidence="3" id="KW-1185">Reference proteome</keyword>
<feature type="region of interest" description="Disordered" evidence="1">
    <location>
        <begin position="84"/>
        <end position="118"/>
    </location>
</feature>
<evidence type="ECO:0000256" key="1">
    <source>
        <dbReference type="SAM" id="MobiDB-lite"/>
    </source>
</evidence>
<feature type="compositionally biased region" description="Basic and acidic residues" evidence="1">
    <location>
        <begin position="401"/>
        <end position="412"/>
    </location>
</feature>
<feature type="region of interest" description="Disordered" evidence="1">
    <location>
        <begin position="369"/>
        <end position="419"/>
    </location>
</feature>
<gene>
    <name evidence="2" type="ORF">LPMP_261680</name>
</gene>
<dbReference type="Proteomes" id="UP000063063">
    <property type="component" value="Chromosome 26"/>
</dbReference>
<proteinExistence type="predicted"/>
<sequence>MVKKAENHARVLRPGESIALSRKSSEFEIVLFRPRHHDRAKAAKGSALEAEVTASSPVRDSSQEPMNYTGGVNTALSKARIRISSTGNEVGHGEKRRSGGGYATLRSSALGPRDASEVVDVDERTAAPFAPGAMGGGNEGRAPGNVPADAPLFFDTAVCIFYDELAKMDYVAPGRTTIDSKGLHYKPHLVVLGTESAPGGYCNFNITRSDGEPLGDGEDDAFEEDSSILVNRTATSNGPVTMAAADGVEVSLRRLSMCAGFLVCATLFGKDTCLNRERNVFYMVRRPRSSTPLCLVPLCMYREPNNSCVSLMVRKVRLHGETIWELVSVSEPLPFKDMTSLIMKLQGRGLTDPAHFARDCELKAVANRGGDGAGGGTEEDVLSSSGQSSSTELEASASHKRLSDTLEQERSRTSMRASLTAGRQYLLPSNRTGRTFSTLLIDVPRVTREGRRQYSVGKSHVQTALFDGDTSEVDEVLDDAMRAVVPCYADASLVRYENGAYNVGSRVDNLVAHYVGHREKYGLDAASQRSTGVGRPGGSRDELLPFLGALRVRSSADLVTPLPVLDRCRSDDSEIAARPKLPADLLFTSQDRLLAAGTQQHRGSMYVSTKKRHSILGQAGRSSSHRRSGGRKGKGRAPSARAGGTGLSRTRKKARGARGSKPTSRIPGSRSTSGSPQPPPSSSLAHKLTAHKMHSRVSSGKSRGRSGNQTRSSERSGDVAA</sequence>
<organism evidence="2 3">
    <name type="scientific">Leishmania panamensis</name>
    <dbReference type="NCBI Taxonomy" id="5679"/>
    <lineage>
        <taxon>Eukaryota</taxon>
        <taxon>Discoba</taxon>
        <taxon>Euglenozoa</taxon>
        <taxon>Kinetoplastea</taxon>
        <taxon>Metakinetoplastina</taxon>
        <taxon>Trypanosomatida</taxon>
        <taxon>Trypanosomatidae</taxon>
        <taxon>Leishmaniinae</taxon>
        <taxon>Leishmania</taxon>
        <taxon>Leishmania guyanensis species complex</taxon>
    </lineage>
</organism>
<dbReference type="EMBL" id="CP009395">
    <property type="protein sequence ID" value="AIN99280.1"/>
    <property type="molecule type" value="Genomic_DNA"/>
</dbReference>
<protein>
    <submittedName>
        <fullName evidence="2">Uncharacterized protein</fullName>
    </submittedName>
</protein>
<dbReference type="AlphaFoldDB" id="A0A088RTQ1"/>
<dbReference type="VEuPathDB" id="TriTrypDB:LPAL13_230028800"/>
<feature type="region of interest" description="Disordered" evidence="1">
    <location>
        <begin position="42"/>
        <end position="68"/>
    </location>
</feature>
<evidence type="ECO:0000313" key="2">
    <source>
        <dbReference type="EMBL" id="AIN99280.1"/>
    </source>
</evidence>
<dbReference type="VEuPathDB" id="TriTrypDB:LPMP_261680"/>
<feature type="compositionally biased region" description="Basic residues" evidence="1">
    <location>
        <begin position="649"/>
        <end position="658"/>
    </location>
</feature>
<name>A0A088RTQ1_LEIPA</name>
<feature type="compositionally biased region" description="Low complexity" evidence="1">
    <location>
        <begin position="696"/>
        <end position="707"/>
    </location>
</feature>
<feature type="region of interest" description="Disordered" evidence="1">
    <location>
        <begin position="599"/>
        <end position="721"/>
    </location>
</feature>
<dbReference type="RefSeq" id="XP_010699987.1">
    <property type="nucleotide sequence ID" value="XM_010701685.1"/>
</dbReference>
<dbReference type="OrthoDB" id="271993at2759"/>
<dbReference type="KEGG" id="lpan:LPMP_261680"/>
<feature type="compositionally biased region" description="Basic residues" evidence="1">
    <location>
        <begin position="623"/>
        <end position="635"/>
    </location>
</feature>
<feature type="compositionally biased region" description="Polar residues" evidence="1">
    <location>
        <begin position="53"/>
        <end position="68"/>
    </location>
</feature>
<evidence type="ECO:0000313" key="3">
    <source>
        <dbReference type="Proteomes" id="UP000063063"/>
    </source>
</evidence>
<dbReference type="GeneID" id="22576071"/>
<reference evidence="2 3" key="1">
    <citation type="journal article" date="2015" name="Sci. Rep.">
        <title>The genome of Leishmania panamensis: insights into genomics of the L. (Viannia) subgenus.</title>
        <authorList>
            <person name="Llanes A."/>
            <person name="Restrepo C.M."/>
            <person name="Vecchio G.D."/>
            <person name="Anguizola F.J."/>
            <person name="Lleonart R."/>
        </authorList>
    </citation>
    <scope>NUCLEOTIDE SEQUENCE [LARGE SCALE GENOMIC DNA]</scope>
    <source>
        <strain evidence="2 3">MHOM/PA/94/PSC-1</strain>
    </source>
</reference>
<dbReference type="eggNOG" id="ENOG502RZFZ">
    <property type="taxonomic scope" value="Eukaryota"/>
</dbReference>
<accession>A0A088RTQ1</accession>